<proteinExistence type="predicted"/>
<dbReference type="EMBL" id="CAJOBA010066920">
    <property type="protein sequence ID" value="CAF4367821.1"/>
    <property type="molecule type" value="Genomic_DNA"/>
</dbReference>
<sequence>MSECLKFTNDQDRVRDSESRMSIDTPHESSSSTTNITPVRHADVYMCTQQDPTTGDTWSEYVQPYDYHSIPKTFLNKKRWIPDIHQIHIFILLLHKVLKLFVIFGEHDRAGGNEINPTTEDKLPSSSSQMDTKRSLNDTARLRLIDTPKTSLMLSQTKHSAILNQQQETLRDKNSSHYAQVSASGWALRTRKQTARIKDNVKNFIEQIWLKGKITGRKVTPELVVQRIRTERKFNNDKLFEPSEYITANQVKYQLRKFNKKYEIETQQEFIDELV</sequence>
<reference evidence="2" key="1">
    <citation type="submission" date="2021-02" db="EMBL/GenBank/DDBJ databases">
        <authorList>
            <person name="Nowell W R."/>
        </authorList>
    </citation>
    <scope>NUCLEOTIDE SEQUENCE</scope>
</reference>
<keyword evidence="6" id="KW-1185">Reference proteome</keyword>
<protein>
    <submittedName>
        <fullName evidence="2">Uncharacterized protein</fullName>
    </submittedName>
</protein>
<dbReference type="Proteomes" id="UP000677228">
    <property type="component" value="Unassembled WGS sequence"/>
</dbReference>
<dbReference type="EMBL" id="CAJNOK010044088">
    <property type="protein sequence ID" value="CAF1572734.1"/>
    <property type="molecule type" value="Genomic_DNA"/>
</dbReference>
<dbReference type="Proteomes" id="UP000663829">
    <property type="component" value="Unassembled WGS sequence"/>
</dbReference>
<dbReference type="Proteomes" id="UP000682733">
    <property type="component" value="Unassembled WGS sequence"/>
</dbReference>
<feature type="compositionally biased region" description="Basic and acidic residues" evidence="1">
    <location>
        <begin position="9"/>
        <end position="27"/>
    </location>
</feature>
<feature type="region of interest" description="Disordered" evidence="1">
    <location>
        <begin position="1"/>
        <end position="36"/>
    </location>
</feature>
<evidence type="ECO:0000313" key="4">
    <source>
        <dbReference type="EMBL" id="CAF3967389.1"/>
    </source>
</evidence>
<feature type="region of interest" description="Disordered" evidence="1">
    <location>
        <begin position="111"/>
        <end position="133"/>
    </location>
</feature>
<dbReference type="AlphaFoldDB" id="A0A814WJ74"/>
<evidence type="ECO:0000313" key="3">
    <source>
        <dbReference type="EMBL" id="CAF1572734.1"/>
    </source>
</evidence>
<gene>
    <name evidence="2" type="ORF">GPM918_LOCUS23821</name>
    <name evidence="3" type="ORF">OVA965_LOCUS40456</name>
    <name evidence="4" type="ORF">SRO942_LOCUS23819</name>
    <name evidence="5" type="ORF">TMI583_LOCUS41892</name>
</gene>
<name>A0A814WJ74_9BILA</name>
<evidence type="ECO:0000313" key="6">
    <source>
        <dbReference type="Proteomes" id="UP000663829"/>
    </source>
</evidence>
<dbReference type="Proteomes" id="UP000681722">
    <property type="component" value="Unassembled WGS sequence"/>
</dbReference>
<evidence type="ECO:0000313" key="5">
    <source>
        <dbReference type="EMBL" id="CAF4367821.1"/>
    </source>
</evidence>
<accession>A0A814WJ74</accession>
<organism evidence="2 6">
    <name type="scientific">Didymodactylos carnosus</name>
    <dbReference type="NCBI Taxonomy" id="1234261"/>
    <lineage>
        <taxon>Eukaryota</taxon>
        <taxon>Metazoa</taxon>
        <taxon>Spiralia</taxon>
        <taxon>Gnathifera</taxon>
        <taxon>Rotifera</taxon>
        <taxon>Eurotatoria</taxon>
        <taxon>Bdelloidea</taxon>
        <taxon>Philodinida</taxon>
        <taxon>Philodinidae</taxon>
        <taxon>Didymodactylos</taxon>
    </lineage>
</organism>
<dbReference type="EMBL" id="CAJNOQ010008651">
    <property type="protein sequence ID" value="CAF1203038.1"/>
    <property type="molecule type" value="Genomic_DNA"/>
</dbReference>
<dbReference type="EMBL" id="CAJOBC010008651">
    <property type="protein sequence ID" value="CAF3967389.1"/>
    <property type="molecule type" value="Genomic_DNA"/>
</dbReference>
<evidence type="ECO:0000256" key="1">
    <source>
        <dbReference type="SAM" id="MobiDB-lite"/>
    </source>
</evidence>
<dbReference type="OrthoDB" id="10099468at2759"/>
<evidence type="ECO:0000313" key="2">
    <source>
        <dbReference type="EMBL" id="CAF1203038.1"/>
    </source>
</evidence>
<comment type="caution">
    <text evidence="2">The sequence shown here is derived from an EMBL/GenBank/DDBJ whole genome shotgun (WGS) entry which is preliminary data.</text>
</comment>